<dbReference type="EMBL" id="QGMK01002191">
    <property type="protein sequence ID" value="TVY60675.1"/>
    <property type="molecule type" value="Genomic_DNA"/>
</dbReference>
<accession>A0A8T9BW15</accession>
<dbReference type="OrthoDB" id="3562088at2759"/>
<name>A0A8T9BW15_9HELO</name>
<evidence type="ECO:0000313" key="2">
    <source>
        <dbReference type="EMBL" id="TVY60675.1"/>
    </source>
</evidence>
<protein>
    <recommendedName>
        <fullName evidence="4">Apple domain-containing protein</fullName>
    </recommendedName>
</protein>
<organism evidence="2 3">
    <name type="scientific">Lachnellula suecica</name>
    <dbReference type="NCBI Taxonomy" id="602035"/>
    <lineage>
        <taxon>Eukaryota</taxon>
        <taxon>Fungi</taxon>
        <taxon>Dikarya</taxon>
        <taxon>Ascomycota</taxon>
        <taxon>Pezizomycotina</taxon>
        <taxon>Leotiomycetes</taxon>
        <taxon>Helotiales</taxon>
        <taxon>Lachnaceae</taxon>
        <taxon>Lachnellula</taxon>
    </lineage>
</organism>
<dbReference type="Proteomes" id="UP000469558">
    <property type="component" value="Unassembled WGS sequence"/>
</dbReference>
<evidence type="ECO:0008006" key="4">
    <source>
        <dbReference type="Google" id="ProtNLM"/>
    </source>
</evidence>
<sequence length="367" mass="38999">MVFNAQCDGLITSAQAEQAGFSHRSAHVDKSELPRHKLPSSIVRTLRNLRIIYLTSTFLTVSPKLQFFLIAILLLSTVVSAVSRGITFVKPRVLQQRDSDLPMCDHDNLYQIFLDTRYDASASAFCSTYITSTYISTVTPNRTVTSYQSLTDATSTSTSIVLETTTITTATAPNPTVTVVPKVKRQAVTDCPGQAGTILESRLSSACSCLVTPVLILNQQITLAAVTVTSQETLHYTKAVVTTQTSITEVDVIAPPAATSTVHSPPAAATTASTPSPPVAAYCGTTTTGGSGSMYNAECGGSYTGAGGGVWLTVSEYGECELQCDNDTSSCQVFSFLLTVSTNNYYILNVLAVLVADPDVNSGIRLN</sequence>
<gene>
    <name evidence="2" type="ORF">LSUE1_G007448</name>
</gene>
<keyword evidence="1" id="KW-0472">Membrane</keyword>
<keyword evidence="1" id="KW-1133">Transmembrane helix</keyword>
<evidence type="ECO:0000256" key="1">
    <source>
        <dbReference type="SAM" id="Phobius"/>
    </source>
</evidence>
<proteinExistence type="predicted"/>
<comment type="caution">
    <text evidence="2">The sequence shown here is derived from an EMBL/GenBank/DDBJ whole genome shotgun (WGS) entry which is preliminary data.</text>
</comment>
<dbReference type="AlphaFoldDB" id="A0A8T9BW15"/>
<evidence type="ECO:0000313" key="3">
    <source>
        <dbReference type="Proteomes" id="UP000469558"/>
    </source>
</evidence>
<keyword evidence="3" id="KW-1185">Reference proteome</keyword>
<keyword evidence="1" id="KW-0812">Transmembrane</keyword>
<reference evidence="2 3" key="1">
    <citation type="submission" date="2018-05" db="EMBL/GenBank/DDBJ databases">
        <title>Genome sequencing and assembly of the regulated plant pathogen Lachnellula willkommii and related sister species for the development of diagnostic species identification markers.</title>
        <authorList>
            <person name="Giroux E."/>
            <person name="Bilodeau G."/>
        </authorList>
    </citation>
    <scope>NUCLEOTIDE SEQUENCE [LARGE SCALE GENOMIC DNA]</scope>
    <source>
        <strain evidence="2 3">CBS 268.59</strain>
    </source>
</reference>
<feature type="transmembrane region" description="Helical" evidence="1">
    <location>
        <begin position="65"/>
        <end position="87"/>
    </location>
</feature>